<evidence type="ECO:0000256" key="2">
    <source>
        <dbReference type="ARBA" id="ARBA00022692"/>
    </source>
</evidence>
<evidence type="ECO:0000313" key="8">
    <source>
        <dbReference type="Proteomes" id="UP001302602"/>
    </source>
</evidence>
<dbReference type="PANTHER" id="PTHR12911">
    <property type="entry name" value="SAD1/UNC-84-LIKE PROTEIN-RELATED"/>
    <property type="match status" value="1"/>
</dbReference>
<keyword evidence="3" id="KW-1133">Transmembrane helix</keyword>
<feature type="compositionally biased region" description="Basic and acidic residues" evidence="5">
    <location>
        <begin position="415"/>
        <end position="426"/>
    </location>
</feature>
<feature type="compositionally biased region" description="Polar residues" evidence="5">
    <location>
        <begin position="388"/>
        <end position="402"/>
    </location>
</feature>
<evidence type="ECO:0000256" key="1">
    <source>
        <dbReference type="ARBA" id="ARBA00004370"/>
    </source>
</evidence>
<evidence type="ECO:0000313" key="7">
    <source>
        <dbReference type="EMBL" id="KAK4125863.1"/>
    </source>
</evidence>
<feature type="compositionally biased region" description="Polar residues" evidence="5">
    <location>
        <begin position="254"/>
        <end position="268"/>
    </location>
</feature>
<feature type="compositionally biased region" description="Pro residues" evidence="5">
    <location>
        <begin position="306"/>
        <end position="336"/>
    </location>
</feature>
<dbReference type="InterPro" id="IPR012919">
    <property type="entry name" value="SUN_dom"/>
</dbReference>
<sequence>MRRDGRRVRATMSLSPAPQGRAATPMRDPVTGRMMPELGALSRTPVPAKYSTSYGSPMTQLPDRSTVHAGGNLAKAAAEIFTAVKRDNVAAEIRRRAKDQARAARAGRTPSPPVSIEQTIEVDDPESEERSEGGEEASEYEDQSEDQDEDHLKPQTRKRTPRTLSQRTTRKRLRDDEEAEARTEQEREERDYRLRRERSAEAHNLRKQKLAESQATWEQPEQKRLAQQTAREEAARAAMPPPPQPPAPQSPPQITMTLASATTPTGPSVNRPGSARSFVEECNIFQDAAVKTPRQPSPKIARRPKPPPPAAPPQPAQPPAPQPAPAAAPPPEPASPPSVLKRPPRRPGGTTPASREGLSSGPDQRGATSQQRPLEREPSASEDGDEAQATSPSDRQAASNNANRHKPLHSPMHVPEGRAESPEKGPESVPSSGGYECRTPWPKLKHAFTPWSILKLLTGAFAMLHLLRLGHVLVRPGLFDTPSLTLHWYGWNDWASNVGQFFPSPLLHPLGVLTDNQYDDLRDYLESRTTATETAVKNLKSILPKVVSVRKAKDGRILIADEFWKALRDRIEHDSSLLSLDGKSRISDKHWKAIEQRLKDAGLLTKPLSASDVERIVDKTAPASWEKWLEKNKRKVIEILGQAKGPSKESDETVVSKGEFLREVNNRLAKSREEVDSEMHSLRKELHTLISDVKRIAMAGGMTKADTAKLINQVVDQEITRRLARVGNKPGGIGVDAMFRSRVNFFAPGNNAYTDTSLCSPTYKVITPLVGSKEWVKNMPLRPQHLFEAGQALTPWSEPGHCWCAAILGDHNRTRPAVLAVRLPQFVIPQHVILEHIDPASTTDPLAMPRDVEVWAMFDEHSRKERVLDWMAAQYPGDMSNKELIDKGWAKIGAFKYEHKPQDDGVYVHQLSRDLVDRLKAATDLVMIRAVSNYGAKDHTCFYRVRLYGDVAEELEAERESRNW</sequence>
<keyword evidence="4" id="KW-0472">Membrane</keyword>
<dbReference type="PANTHER" id="PTHR12911:SF8">
    <property type="entry name" value="KLAROID PROTEIN-RELATED"/>
    <property type="match status" value="1"/>
</dbReference>
<reference evidence="7" key="1">
    <citation type="journal article" date="2023" name="Mol. Phylogenet. Evol.">
        <title>Genome-scale phylogeny and comparative genomics of the fungal order Sordariales.</title>
        <authorList>
            <person name="Hensen N."/>
            <person name="Bonometti L."/>
            <person name="Westerberg I."/>
            <person name="Brannstrom I.O."/>
            <person name="Guillou S."/>
            <person name="Cros-Aarteil S."/>
            <person name="Calhoun S."/>
            <person name="Haridas S."/>
            <person name="Kuo A."/>
            <person name="Mondo S."/>
            <person name="Pangilinan J."/>
            <person name="Riley R."/>
            <person name="LaButti K."/>
            <person name="Andreopoulos B."/>
            <person name="Lipzen A."/>
            <person name="Chen C."/>
            <person name="Yan M."/>
            <person name="Daum C."/>
            <person name="Ng V."/>
            <person name="Clum A."/>
            <person name="Steindorff A."/>
            <person name="Ohm R.A."/>
            <person name="Martin F."/>
            <person name="Silar P."/>
            <person name="Natvig D.O."/>
            <person name="Lalanne C."/>
            <person name="Gautier V."/>
            <person name="Ament-Velasquez S.L."/>
            <person name="Kruys A."/>
            <person name="Hutchinson M.I."/>
            <person name="Powell A.J."/>
            <person name="Barry K."/>
            <person name="Miller A.N."/>
            <person name="Grigoriev I.V."/>
            <person name="Debuchy R."/>
            <person name="Gladieux P."/>
            <person name="Hiltunen Thoren M."/>
            <person name="Johannesson H."/>
        </authorList>
    </citation>
    <scope>NUCLEOTIDE SEQUENCE</scope>
    <source>
        <strain evidence="7">CBS 731.68</strain>
    </source>
</reference>
<dbReference type="RefSeq" id="XP_062649634.1">
    <property type="nucleotide sequence ID" value="XM_062786607.1"/>
</dbReference>
<feature type="compositionally biased region" description="Polar residues" evidence="5">
    <location>
        <begin position="50"/>
        <end position="63"/>
    </location>
</feature>
<dbReference type="Proteomes" id="UP001302602">
    <property type="component" value="Unassembled WGS sequence"/>
</dbReference>
<evidence type="ECO:0000259" key="6">
    <source>
        <dbReference type="PROSITE" id="PS51469"/>
    </source>
</evidence>
<feature type="compositionally biased region" description="Acidic residues" evidence="5">
    <location>
        <begin position="134"/>
        <end position="149"/>
    </location>
</feature>
<proteinExistence type="predicted"/>
<feature type="region of interest" description="Disordered" evidence="5">
    <location>
        <begin position="45"/>
        <end position="66"/>
    </location>
</feature>
<organism evidence="7 8">
    <name type="scientific">Parathielavia appendiculata</name>
    <dbReference type="NCBI Taxonomy" id="2587402"/>
    <lineage>
        <taxon>Eukaryota</taxon>
        <taxon>Fungi</taxon>
        <taxon>Dikarya</taxon>
        <taxon>Ascomycota</taxon>
        <taxon>Pezizomycotina</taxon>
        <taxon>Sordariomycetes</taxon>
        <taxon>Sordariomycetidae</taxon>
        <taxon>Sordariales</taxon>
        <taxon>Chaetomiaceae</taxon>
        <taxon>Parathielavia</taxon>
    </lineage>
</organism>
<comment type="subcellular location">
    <subcellularLocation>
        <location evidence="1">Membrane</location>
    </subcellularLocation>
</comment>
<evidence type="ECO:0000256" key="4">
    <source>
        <dbReference type="ARBA" id="ARBA00023136"/>
    </source>
</evidence>
<reference evidence="7" key="2">
    <citation type="submission" date="2023-05" db="EMBL/GenBank/DDBJ databases">
        <authorList>
            <consortium name="Lawrence Berkeley National Laboratory"/>
            <person name="Steindorff A."/>
            <person name="Hensen N."/>
            <person name="Bonometti L."/>
            <person name="Westerberg I."/>
            <person name="Brannstrom I.O."/>
            <person name="Guillou S."/>
            <person name="Cros-Aarteil S."/>
            <person name="Calhoun S."/>
            <person name="Haridas S."/>
            <person name="Kuo A."/>
            <person name="Mondo S."/>
            <person name="Pangilinan J."/>
            <person name="Riley R."/>
            <person name="Labutti K."/>
            <person name="Andreopoulos B."/>
            <person name="Lipzen A."/>
            <person name="Chen C."/>
            <person name="Yanf M."/>
            <person name="Daum C."/>
            <person name="Ng V."/>
            <person name="Clum A."/>
            <person name="Ohm R."/>
            <person name="Martin F."/>
            <person name="Silar P."/>
            <person name="Natvig D."/>
            <person name="Lalanne C."/>
            <person name="Gautier V."/>
            <person name="Ament-Velasquez S.L."/>
            <person name="Kruys A."/>
            <person name="Hutchinson M.I."/>
            <person name="Powell A.J."/>
            <person name="Barry K."/>
            <person name="Miller A.N."/>
            <person name="Grigoriev I.V."/>
            <person name="Debuchy R."/>
            <person name="Gladieux P."/>
            <person name="Thoren M.H."/>
            <person name="Johannesson H."/>
        </authorList>
    </citation>
    <scope>NUCLEOTIDE SEQUENCE</scope>
    <source>
        <strain evidence="7">CBS 731.68</strain>
    </source>
</reference>
<feature type="region of interest" description="Disordered" evidence="5">
    <location>
        <begin position="93"/>
        <end position="435"/>
    </location>
</feature>
<name>A0AAN6U3M6_9PEZI</name>
<dbReference type="GO" id="GO:0034993">
    <property type="term" value="C:meiotic nuclear membrane microtubule tethering complex"/>
    <property type="evidence" value="ECO:0007669"/>
    <property type="project" value="TreeGrafter"/>
</dbReference>
<keyword evidence="2" id="KW-0812">Transmembrane</keyword>
<dbReference type="PROSITE" id="PS51469">
    <property type="entry name" value="SUN"/>
    <property type="match status" value="1"/>
</dbReference>
<keyword evidence="8" id="KW-1185">Reference proteome</keyword>
<comment type="caution">
    <text evidence="7">The sequence shown here is derived from an EMBL/GenBank/DDBJ whole genome shotgun (WGS) entry which is preliminary data.</text>
</comment>
<feature type="compositionally biased region" description="Pro residues" evidence="5">
    <location>
        <begin position="239"/>
        <end position="251"/>
    </location>
</feature>
<dbReference type="AlphaFoldDB" id="A0AAN6U3M6"/>
<feature type="compositionally biased region" description="Basic and acidic residues" evidence="5">
    <location>
        <begin position="220"/>
        <end position="235"/>
    </location>
</feature>
<dbReference type="GO" id="GO:0043495">
    <property type="term" value="F:protein-membrane adaptor activity"/>
    <property type="evidence" value="ECO:0007669"/>
    <property type="project" value="TreeGrafter"/>
</dbReference>
<protein>
    <recommendedName>
        <fullName evidence="6">SUN domain-containing protein</fullName>
    </recommendedName>
</protein>
<dbReference type="EMBL" id="MU853225">
    <property type="protein sequence ID" value="KAK4125863.1"/>
    <property type="molecule type" value="Genomic_DNA"/>
</dbReference>
<dbReference type="GeneID" id="87823375"/>
<dbReference type="InterPro" id="IPR045119">
    <property type="entry name" value="SUN1-5"/>
</dbReference>
<accession>A0AAN6U3M6</accession>
<feature type="domain" description="SUN" evidence="6">
    <location>
        <begin position="751"/>
        <end position="952"/>
    </location>
</feature>
<feature type="region of interest" description="Disordered" evidence="5">
    <location>
        <begin position="1"/>
        <end position="33"/>
    </location>
</feature>
<gene>
    <name evidence="7" type="ORF">N657DRAFT_281050</name>
</gene>
<dbReference type="Gene3D" id="2.60.120.260">
    <property type="entry name" value="Galactose-binding domain-like"/>
    <property type="match status" value="1"/>
</dbReference>
<feature type="compositionally biased region" description="Basic and acidic residues" evidence="5">
    <location>
        <begin position="180"/>
        <end position="204"/>
    </location>
</feature>
<evidence type="ECO:0000256" key="5">
    <source>
        <dbReference type="SAM" id="MobiDB-lite"/>
    </source>
</evidence>
<evidence type="ECO:0000256" key="3">
    <source>
        <dbReference type="ARBA" id="ARBA00022989"/>
    </source>
</evidence>
<dbReference type="Pfam" id="PF07738">
    <property type="entry name" value="Sad1_UNC"/>
    <property type="match status" value="1"/>
</dbReference>
<feature type="compositionally biased region" description="Basic and acidic residues" evidence="5">
    <location>
        <begin position="93"/>
        <end position="102"/>
    </location>
</feature>